<keyword evidence="3 5" id="KW-1133">Transmembrane helix</keyword>
<gene>
    <name evidence="7" type="ORF">I0C86_11880</name>
</gene>
<evidence type="ECO:0000313" key="7">
    <source>
        <dbReference type="EMBL" id="MBF9129657.1"/>
    </source>
</evidence>
<dbReference type="InterPro" id="IPR011701">
    <property type="entry name" value="MFS"/>
</dbReference>
<dbReference type="Gene3D" id="1.20.1250.20">
    <property type="entry name" value="MFS general substrate transporter like domains"/>
    <property type="match status" value="1"/>
</dbReference>
<dbReference type="InterPro" id="IPR036259">
    <property type="entry name" value="MFS_trans_sf"/>
</dbReference>
<evidence type="ECO:0000256" key="3">
    <source>
        <dbReference type="ARBA" id="ARBA00022989"/>
    </source>
</evidence>
<evidence type="ECO:0000259" key="6">
    <source>
        <dbReference type="PROSITE" id="PS50850"/>
    </source>
</evidence>
<dbReference type="PANTHER" id="PTHR23514:SF13">
    <property type="entry name" value="INNER MEMBRANE PROTEIN YBJJ"/>
    <property type="match status" value="1"/>
</dbReference>
<feature type="transmembrane region" description="Helical" evidence="5">
    <location>
        <begin position="338"/>
        <end position="359"/>
    </location>
</feature>
<feature type="transmembrane region" description="Helical" evidence="5">
    <location>
        <begin position="76"/>
        <end position="94"/>
    </location>
</feature>
<reference evidence="7 8" key="1">
    <citation type="submission" date="2020-11" db="EMBL/GenBank/DDBJ databases">
        <title>A novel isolate from a Black sea contaminated sediment with potential to produce alkanes: Plantactinospora alkalitolerans sp. nov.</title>
        <authorList>
            <person name="Carro L."/>
            <person name="Veyisoglu A."/>
            <person name="Guven K."/>
            <person name="Schumann P."/>
            <person name="Klenk H.-P."/>
            <person name="Sahin N."/>
        </authorList>
    </citation>
    <scope>NUCLEOTIDE SEQUENCE [LARGE SCALE GENOMIC DNA]</scope>
    <source>
        <strain evidence="7 8">S1510</strain>
    </source>
</reference>
<feature type="transmembrane region" description="Helical" evidence="5">
    <location>
        <begin position="365"/>
        <end position="386"/>
    </location>
</feature>
<dbReference type="InterPro" id="IPR051788">
    <property type="entry name" value="MFS_Transporter"/>
</dbReference>
<organism evidence="7 8">
    <name type="scientific">Plantactinospora alkalitolerans</name>
    <dbReference type="NCBI Taxonomy" id="2789879"/>
    <lineage>
        <taxon>Bacteria</taxon>
        <taxon>Bacillati</taxon>
        <taxon>Actinomycetota</taxon>
        <taxon>Actinomycetes</taxon>
        <taxon>Micromonosporales</taxon>
        <taxon>Micromonosporaceae</taxon>
        <taxon>Plantactinospora</taxon>
    </lineage>
</organism>
<feature type="transmembrane region" description="Helical" evidence="5">
    <location>
        <begin position="100"/>
        <end position="118"/>
    </location>
</feature>
<feature type="transmembrane region" description="Helical" evidence="5">
    <location>
        <begin position="280"/>
        <end position="297"/>
    </location>
</feature>
<dbReference type="Proteomes" id="UP000638560">
    <property type="component" value="Unassembled WGS sequence"/>
</dbReference>
<dbReference type="InterPro" id="IPR020846">
    <property type="entry name" value="MFS_dom"/>
</dbReference>
<keyword evidence="4 5" id="KW-0472">Membrane</keyword>
<name>A0ABS0GUS3_9ACTN</name>
<proteinExistence type="predicted"/>
<feature type="transmembrane region" description="Helical" evidence="5">
    <location>
        <begin position="12"/>
        <end position="33"/>
    </location>
</feature>
<feature type="transmembrane region" description="Helical" evidence="5">
    <location>
        <begin position="303"/>
        <end position="326"/>
    </location>
</feature>
<keyword evidence="8" id="KW-1185">Reference proteome</keyword>
<feature type="transmembrane region" description="Helical" evidence="5">
    <location>
        <begin position="45"/>
        <end position="64"/>
    </location>
</feature>
<dbReference type="Pfam" id="PF07690">
    <property type="entry name" value="MFS_1"/>
    <property type="match status" value="1"/>
</dbReference>
<dbReference type="EMBL" id="JADPUN010000128">
    <property type="protein sequence ID" value="MBF9129657.1"/>
    <property type="molecule type" value="Genomic_DNA"/>
</dbReference>
<feature type="domain" description="Major facilitator superfamily (MFS) profile" evidence="6">
    <location>
        <begin position="8"/>
        <end position="394"/>
    </location>
</feature>
<feature type="transmembrane region" description="Helical" evidence="5">
    <location>
        <begin position="139"/>
        <end position="158"/>
    </location>
</feature>
<feature type="transmembrane region" description="Helical" evidence="5">
    <location>
        <begin position="204"/>
        <end position="227"/>
    </location>
</feature>
<dbReference type="PROSITE" id="PS50850">
    <property type="entry name" value="MFS"/>
    <property type="match status" value="1"/>
</dbReference>
<comment type="caution">
    <text evidence="7">The sequence shown here is derived from an EMBL/GenBank/DDBJ whole genome shotgun (WGS) entry which is preliminary data.</text>
</comment>
<keyword evidence="2 5" id="KW-0812">Transmembrane</keyword>
<protein>
    <submittedName>
        <fullName evidence="7">MFS transporter</fullName>
    </submittedName>
</protein>
<dbReference type="PANTHER" id="PTHR23514">
    <property type="entry name" value="BYPASS OF STOP CODON PROTEIN 6"/>
    <property type="match status" value="1"/>
</dbReference>
<evidence type="ECO:0000256" key="2">
    <source>
        <dbReference type="ARBA" id="ARBA00022692"/>
    </source>
</evidence>
<evidence type="ECO:0000313" key="8">
    <source>
        <dbReference type="Proteomes" id="UP000638560"/>
    </source>
</evidence>
<dbReference type="SUPFAM" id="SSF103473">
    <property type="entry name" value="MFS general substrate transporter"/>
    <property type="match status" value="1"/>
</dbReference>
<feature type="transmembrane region" description="Helical" evidence="5">
    <location>
        <begin position="164"/>
        <end position="183"/>
    </location>
</feature>
<evidence type="ECO:0000256" key="1">
    <source>
        <dbReference type="ARBA" id="ARBA00004651"/>
    </source>
</evidence>
<accession>A0ABS0GUS3</accession>
<evidence type="ECO:0000256" key="5">
    <source>
        <dbReference type="SAM" id="Phobius"/>
    </source>
</evidence>
<sequence length="406" mass="40490">MTSAQGSRAHIAVGAGIFVGLGLQIGVWSVLVADLATTLRLSPGTLGAALIASTAAGIVAIIVGGSVADRIGRRPVAILGFASACLAFLLFARIETVTGLIGVLMIFGIGGSLIDISANAIGADIERQHETQVMNWLHVGYNVGLALGAGLTVFAFVLDWSYRSIFVLLAVILGAFALAMTRLPMPVPIGRVRAGRAGGDEGRLGYRVLAAPALLLLTGAVIAAYLIDGSFNSFLSLYLRSVFSSGAALAASGVLAVALAGIAGRLIGGGVVRRVGPRRTFLLAAALTLVGLAAAVATESPLVTLIGLLLVAFALAPVVPTALSAVARAAPGSAGRAVGAVGAVGYVALVVGPALVGALADRTSLRFAIGSLMLAAVAIAAGGSIATGTRTHVVDTPDGTLSAMDC</sequence>
<evidence type="ECO:0000256" key="4">
    <source>
        <dbReference type="ARBA" id="ARBA00023136"/>
    </source>
</evidence>
<comment type="subcellular location">
    <subcellularLocation>
        <location evidence="1">Cell membrane</location>
        <topology evidence="1">Multi-pass membrane protein</topology>
    </subcellularLocation>
</comment>
<feature type="transmembrane region" description="Helical" evidence="5">
    <location>
        <begin position="247"/>
        <end position="268"/>
    </location>
</feature>
<dbReference type="RefSeq" id="WP_196201287.1">
    <property type="nucleotide sequence ID" value="NZ_JADPUN010000128.1"/>
</dbReference>